<sequence length="40" mass="4810">MRYLTSYFISKTILLSCFDNNHLFTTEFCNYLLSSMSYKI</sequence>
<reference evidence="1" key="1">
    <citation type="submission" date="2014-11" db="EMBL/GenBank/DDBJ databases">
        <authorList>
            <person name="Amaro Gonzalez C."/>
        </authorList>
    </citation>
    <scope>NUCLEOTIDE SEQUENCE</scope>
</reference>
<accession>A0A0E9PHX4</accession>
<proteinExistence type="predicted"/>
<dbReference type="EMBL" id="GBXM01104887">
    <property type="protein sequence ID" value="JAH03690.1"/>
    <property type="molecule type" value="Transcribed_RNA"/>
</dbReference>
<evidence type="ECO:0000313" key="1">
    <source>
        <dbReference type="EMBL" id="JAH03690.1"/>
    </source>
</evidence>
<dbReference type="AlphaFoldDB" id="A0A0E9PHX4"/>
<name>A0A0E9PHX4_ANGAN</name>
<organism evidence="1">
    <name type="scientific">Anguilla anguilla</name>
    <name type="common">European freshwater eel</name>
    <name type="synonym">Muraena anguilla</name>
    <dbReference type="NCBI Taxonomy" id="7936"/>
    <lineage>
        <taxon>Eukaryota</taxon>
        <taxon>Metazoa</taxon>
        <taxon>Chordata</taxon>
        <taxon>Craniata</taxon>
        <taxon>Vertebrata</taxon>
        <taxon>Euteleostomi</taxon>
        <taxon>Actinopterygii</taxon>
        <taxon>Neopterygii</taxon>
        <taxon>Teleostei</taxon>
        <taxon>Anguilliformes</taxon>
        <taxon>Anguillidae</taxon>
        <taxon>Anguilla</taxon>
    </lineage>
</organism>
<protein>
    <submittedName>
        <fullName evidence="1">Uncharacterized protein</fullName>
    </submittedName>
</protein>
<reference evidence="1" key="2">
    <citation type="journal article" date="2015" name="Fish Shellfish Immunol.">
        <title>Early steps in the European eel (Anguilla anguilla)-Vibrio vulnificus interaction in the gills: Role of the RtxA13 toxin.</title>
        <authorList>
            <person name="Callol A."/>
            <person name="Pajuelo D."/>
            <person name="Ebbesson L."/>
            <person name="Teles M."/>
            <person name="MacKenzie S."/>
            <person name="Amaro C."/>
        </authorList>
    </citation>
    <scope>NUCLEOTIDE SEQUENCE</scope>
</reference>